<evidence type="ECO:0000313" key="2">
    <source>
        <dbReference type="Proteomes" id="UP001437256"/>
    </source>
</evidence>
<organism evidence="1 2">
    <name type="scientific">Marasmius tenuissimus</name>
    <dbReference type="NCBI Taxonomy" id="585030"/>
    <lineage>
        <taxon>Eukaryota</taxon>
        <taxon>Fungi</taxon>
        <taxon>Dikarya</taxon>
        <taxon>Basidiomycota</taxon>
        <taxon>Agaricomycotina</taxon>
        <taxon>Agaricomycetes</taxon>
        <taxon>Agaricomycetidae</taxon>
        <taxon>Agaricales</taxon>
        <taxon>Marasmiineae</taxon>
        <taxon>Marasmiaceae</taxon>
        <taxon>Marasmius</taxon>
    </lineage>
</organism>
<comment type="caution">
    <text evidence="1">The sequence shown here is derived from an EMBL/GenBank/DDBJ whole genome shotgun (WGS) entry which is preliminary data.</text>
</comment>
<dbReference type="Proteomes" id="UP001437256">
    <property type="component" value="Unassembled WGS sequence"/>
</dbReference>
<keyword evidence="2" id="KW-1185">Reference proteome</keyword>
<sequence>MKYVVRHQGEFSDGFQLKSGLLTGDSASPDLWDIYFCDLLKYIKDDPHTDPVLHNRAVGHLEQADDLAELALVEPALQEKLDGTQHWSDDNSAVTSAPKSRWMSLGKEIRAQWKTPYFHLDGRYLQRVDHYAYVGIDFHSTDRRLSFFTPHYEARAQKAASASAATFAVQDRIGPLPVKEARMLFMARVDPHLTFGCEVIIDINDGLLKKLEQVCF</sequence>
<evidence type="ECO:0000313" key="1">
    <source>
        <dbReference type="EMBL" id="KAL0058100.1"/>
    </source>
</evidence>
<gene>
    <name evidence="1" type="ORF">AAF712_015241</name>
</gene>
<reference evidence="1 2" key="1">
    <citation type="submission" date="2024-05" db="EMBL/GenBank/DDBJ databases">
        <title>A draft genome resource for the thread blight pathogen Marasmius tenuissimus strain MS-2.</title>
        <authorList>
            <person name="Yulfo-Soto G.E."/>
            <person name="Baruah I.K."/>
            <person name="Amoako-Attah I."/>
            <person name="Bukari Y."/>
            <person name="Meinhardt L.W."/>
            <person name="Bailey B.A."/>
            <person name="Cohen S.P."/>
        </authorList>
    </citation>
    <scope>NUCLEOTIDE SEQUENCE [LARGE SCALE GENOMIC DNA]</scope>
    <source>
        <strain evidence="1 2">MS-2</strain>
    </source>
</reference>
<protein>
    <submittedName>
        <fullName evidence="1">Uncharacterized protein</fullName>
    </submittedName>
</protein>
<name>A0ABR2ZA02_9AGAR</name>
<proteinExistence type="predicted"/>
<accession>A0ABR2ZA02</accession>
<dbReference type="EMBL" id="JBBXMP010000366">
    <property type="protein sequence ID" value="KAL0058100.1"/>
    <property type="molecule type" value="Genomic_DNA"/>
</dbReference>